<comment type="caution">
    <text evidence="1">The sequence shown here is derived from an EMBL/GenBank/DDBJ whole genome shotgun (WGS) entry which is preliminary data.</text>
</comment>
<evidence type="ECO:0000313" key="2">
    <source>
        <dbReference type="Proteomes" id="UP000789342"/>
    </source>
</evidence>
<dbReference type="OrthoDB" id="2333074at2759"/>
<gene>
    <name evidence="1" type="ORF">AMORRO_LOCUS1565</name>
</gene>
<dbReference type="AlphaFoldDB" id="A0A9N8VXB0"/>
<dbReference type="EMBL" id="CAJVPV010000593">
    <property type="protein sequence ID" value="CAG8464556.1"/>
    <property type="molecule type" value="Genomic_DNA"/>
</dbReference>
<proteinExistence type="predicted"/>
<keyword evidence="2" id="KW-1185">Reference proteome</keyword>
<evidence type="ECO:0000313" key="1">
    <source>
        <dbReference type="EMBL" id="CAG8464556.1"/>
    </source>
</evidence>
<protein>
    <submittedName>
        <fullName evidence="1">13798_t:CDS:1</fullName>
    </submittedName>
</protein>
<reference evidence="1" key="1">
    <citation type="submission" date="2021-06" db="EMBL/GenBank/DDBJ databases">
        <authorList>
            <person name="Kallberg Y."/>
            <person name="Tangrot J."/>
            <person name="Rosling A."/>
        </authorList>
    </citation>
    <scope>NUCLEOTIDE SEQUENCE</scope>
    <source>
        <strain evidence="1">CL551</strain>
    </source>
</reference>
<dbReference type="Proteomes" id="UP000789342">
    <property type="component" value="Unassembled WGS sequence"/>
</dbReference>
<accession>A0A9N8VXB0</accession>
<name>A0A9N8VXB0_9GLOM</name>
<organism evidence="1 2">
    <name type="scientific">Acaulospora morrowiae</name>
    <dbReference type="NCBI Taxonomy" id="94023"/>
    <lineage>
        <taxon>Eukaryota</taxon>
        <taxon>Fungi</taxon>
        <taxon>Fungi incertae sedis</taxon>
        <taxon>Mucoromycota</taxon>
        <taxon>Glomeromycotina</taxon>
        <taxon>Glomeromycetes</taxon>
        <taxon>Diversisporales</taxon>
        <taxon>Acaulosporaceae</taxon>
        <taxon>Acaulospora</taxon>
    </lineage>
</organism>
<sequence length="93" mass="10559">MSAFRRASAVYKKKYGKPPVIIYDNISQIVNENHKNFDILQDDAKKNADDRKYIAVHIYESIFLSLALSDWSRANKWLKSAVLIGGINGLSSQ</sequence>